<keyword evidence="2" id="KW-1185">Reference proteome</keyword>
<protein>
    <submittedName>
        <fullName evidence="1">Uncharacterized protein</fullName>
    </submittedName>
</protein>
<comment type="caution">
    <text evidence="1">The sequence shown here is derived from an EMBL/GenBank/DDBJ whole genome shotgun (WGS) entry which is preliminary data.</text>
</comment>
<accession>A0AAV4NGR8</accession>
<gene>
    <name evidence="1" type="ORF">CDAR_237661</name>
</gene>
<organism evidence="1 2">
    <name type="scientific">Caerostris darwini</name>
    <dbReference type="NCBI Taxonomy" id="1538125"/>
    <lineage>
        <taxon>Eukaryota</taxon>
        <taxon>Metazoa</taxon>
        <taxon>Ecdysozoa</taxon>
        <taxon>Arthropoda</taxon>
        <taxon>Chelicerata</taxon>
        <taxon>Arachnida</taxon>
        <taxon>Araneae</taxon>
        <taxon>Araneomorphae</taxon>
        <taxon>Entelegynae</taxon>
        <taxon>Araneoidea</taxon>
        <taxon>Araneidae</taxon>
        <taxon>Caerostris</taxon>
    </lineage>
</organism>
<dbReference type="AlphaFoldDB" id="A0AAV4NGR8"/>
<sequence length="93" mass="10489">MEFGGFRVVNLRGGSSYVKVAMSVQTFYIVVFGDVKKKSKVHRGGMVCLLASTWCPLERLLVTEQDTSSSLQPSCDYACYYQQAGFYWAARNR</sequence>
<evidence type="ECO:0000313" key="2">
    <source>
        <dbReference type="Proteomes" id="UP001054837"/>
    </source>
</evidence>
<name>A0AAV4NGR8_9ARAC</name>
<evidence type="ECO:0000313" key="1">
    <source>
        <dbReference type="EMBL" id="GIX83136.1"/>
    </source>
</evidence>
<reference evidence="1 2" key="1">
    <citation type="submission" date="2021-06" db="EMBL/GenBank/DDBJ databases">
        <title>Caerostris darwini draft genome.</title>
        <authorList>
            <person name="Kono N."/>
            <person name="Arakawa K."/>
        </authorList>
    </citation>
    <scope>NUCLEOTIDE SEQUENCE [LARGE SCALE GENOMIC DNA]</scope>
</reference>
<dbReference type="Proteomes" id="UP001054837">
    <property type="component" value="Unassembled WGS sequence"/>
</dbReference>
<dbReference type="EMBL" id="BPLQ01001573">
    <property type="protein sequence ID" value="GIX83136.1"/>
    <property type="molecule type" value="Genomic_DNA"/>
</dbReference>
<proteinExistence type="predicted"/>